<feature type="region of interest" description="Disordered" evidence="1">
    <location>
        <begin position="1"/>
        <end position="25"/>
    </location>
</feature>
<dbReference type="Gene3D" id="3.30.420.40">
    <property type="match status" value="1"/>
</dbReference>
<sequence length="62" mass="6886">MRASGACASGGTRWRGRKSLGSCASPDAIRHARKADKVFEPKMKANARERHLRKWKHAVARA</sequence>
<reference evidence="2 3" key="1">
    <citation type="submission" date="2021-02" db="EMBL/GenBank/DDBJ databases">
        <title>De Novo genome assembly of isolated myxobacteria.</title>
        <authorList>
            <person name="Stevens D.C."/>
        </authorList>
    </citation>
    <scope>NUCLEOTIDE SEQUENCE [LARGE SCALE GENOMIC DNA]</scope>
    <source>
        <strain evidence="2 3">SCHIC003</strain>
    </source>
</reference>
<accession>A0ABX7NM83</accession>
<name>A0ABX7NM83_9BACT</name>
<dbReference type="RefSeq" id="WP_206720180.1">
    <property type="nucleotide sequence ID" value="NZ_CP071091.1"/>
</dbReference>
<protein>
    <submittedName>
        <fullName evidence="2">Uncharacterized protein</fullName>
    </submittedName>
</protein>
<evidence type="ECO:0000313" key="2">
    <source>
        <dbReference type="EMBL" id="QSQ18589.1"/>
    </source>
</evidence>
<dbReference type="Proteomes" id="UP000663090">
    <property type="component" value="Chromosome"/>
</dbReference>
<organism evidence="2 3">
    <name type="scientific">Myxococcus landrumensis</name>
    <dbReference type="NCBI Taxonomy" id="2813577"/>
    <lineage>
        <taxon>Bacteria</taxon>
        <taxon>Pseudomonadati</taxon>
        <taxon>Myxococcota</taxon>
        <taxon>Myxococcia</taxon>
        <taxon>Myxococcales</taxon>
        <taxon>Cystobacterineae</taxon>
        <taxon>Myxococcaceae</taxon>
        <taxon>Myxococcus</taxon>
    </lineage>
</organism>
<proteinExistence type="predicted"/>
<evidence type="ECO:0000313" key="3">
    <source>
        <dbReference type="Proteomes" id="UP000663090"/>
    </source>
</evidence>
<evidence type="ECO:0000256" key="1">
    <source>
        <dbReference type="SAM" id="MobiDB-lite"/>
    </source>
</evidence>
<keyword evidence="3" id="KW-1185">Reference proteome</keyword>
<dbReference type="EMBL" id="CP071091">
    <property type="protein sequence ID" value="QSQ18589.1"/>
    <property type="molecule type" value="Genomic_DNA"/>
</dbReference>
<gene>
    <name evidence="2" type="ORF">JY572_30430</name>
</gene>